<reference evidence="2 3" key="1">
    <citation type="journal article" date="2020" name="ISME J.">
        <title>Uncovering the hidden diversity of litter-decomposition mechanisms in mushroom-forming fungi.</title>
        <authorList>
            <person name="Floudas D."/>
            <person name="Bentzer J."/>
            <person name="Ahren D."/>
            <person name="Johansson T."/>
            <person name="Persson P."/>
            <person name="Tunlid A."/>
        </authorList>
    </citation>
    <scope>NUCLEOTIDE SEQUENCE [LARGE SCALE GENOMIC DNA]</scope>
    <source>
        <strain evidence="2 3">CBS 101986</strain>
    </source>
</reference>
<comment type="caution">
    <text evidence="2">The sequence shown here is derived from an EMBL/GenBank/DDBJ whole genome shotgun (WGS) entry which is preliminary data.</text>
</comment>
<dbReference type="Gene3D" id="2.170.270.10">
    <property type="entry name" value="SET domain"/>
    <property type="match status" value="1"/>
</dbReference>
<keyword evidence="3" id="KW-1185">Reference proteome</keyword>
<proteinExistence type="predicted"/>
<dbReference type="EMBL" id="JAACJJ010000030">
    <property type="protein sequence ID" value="KAF5318669.1"/>
    <property type="molecule type" value="Genomic_DNA"/>
</dbReference>
<dbReference type="InterPro" id="IPR046341">
    <property type="entry name" value="SET_dom_sf"/>
</dbReference>
<dbReference type="Proteomes" id="UP000567179">
    <property type="component" value="Unassembled WGS sequence"/>
</dbReference>
<protein>
    <recommendedName>
        <fullName evidence="1">SET domain-containing protein</fullName>
    </recommendedName>
</protein>
<gene>
    <name evidence="2" type="ORF">D9619_010910</name>
</gene>
<dbReference type="SMART" id="SM00317">
    <property type="entry name" value="SET"/>
    <property type="match status" value="1"/>
</dbReference>
<dbReference type="PANTHER" id="PTHR47332">
    <property type="entry name" value="SET DOMAIN-CONTAINING PROTEIN 5"/>
    <property type="match status" value="1"/>
</dbReference>
<evidence type="ECO:0000259" key="1">
    <source>
        <dbReference type="PROSITE" id="PS50280"/>
    </source>
</evidence>
<dbReference type="PANTHER" id="PTHR47332:SF4">
    <property type="entry name" value="SET DOMAIN-CONTAINING PROTEIN 5"/>
    <property type="match status" value="1"/>
</dbReference>
<dbReference type="OrthoDB" id="265717at2759"/>
<name>A0A8H5B8P3_9AGAR</name>
<sequence>MTIMNLICDLFYLSFTPDCLQTSVVHDMVVTVSDKSCTIDGRSYVFHTITLSGKEEQTISCLLDPAILPLLPNPLPASCGPIDNPNHYVKLTENKGHGLFAARDILPGELIKAEHPAVILPSGDFPPEIYDELAARLPEEQRGEFLRMANCRPKDECPSHAEGIVRTNAIMLELDPKGKQPETTRLVYGGAYPLINRANHSCGPNAGVKWSHSALTLSLYALRPIREGEEIHKTYLEPGLPRQQRIAHLEKNYRFTCDCPWCNIRGSSPSSSETDFTASELAQIAESDSRRAQLAIWIFTHLGYKKWSRDLARTDNVVITNHLEALALIEQEGMQGLQNLFVEEIAMCHAMLGDLDAFRAWGEQVVQLTQVEDPPLCERFREWLADPPKRLKGWGWRKKQREQIPGRRKRNEEHEVMHDIPIGDIKLLF</sequence>
<dbReference type="InterPro" id="IPR053185">
    <property type="entry name" value="SET_domain_protein"/>
</dbReference>
<dbReference type="CDD" id="cd20071">
    <property type="entry name" value="SET_SMYD"/>
    <property type="match status" value="1"/>
</dbReference>
<feature type="domain" description="SET" evidence="1">
    <location>
        <begin position="85"/>
        <end position="236"/>
    </location>
</feature>
<dbReference type="AlphaFoldDB" id="A0A8H5B8P3"/>
<organism evidence="2 3">
    <name type="scientific">Psilocybe cf. subviscida</name>
    <dbReference type="NCBI Taxonomy" id="2480587"/>
    <lineage>
        <taxon>Eukaryota</taxon>
        <taxon>Fungi</taxon>
        <taxon>Dikarya</taxon>
        <taxon>Basidiomycota</taxon>
        <taxon>Agaricomycotina</taxon>
        <taxon>Agaricomycetes</taxon>
        <taxon>Agaricomycetidae</taxon>
        <taxon>Agaricales</taxon>
        <taxon>Agaricineae</taxon>
        <taxon>Strophariaceae</taxon>
        <taxon>Psilocybe</taxon>
    </lineage>
</organism>
<evidence type="ECO:0000313" key="2">
    <source>
        <dbReference type="EMBL" id="KAF5318669.1"/>
    </source>
</evidence>
<evidence type="ECO:0000313" key="3">
    <source>
        <dbReference type="Proteomes" id="UP000567179"/>
    </source>
</evidence>
<dbReference type="PROSITE" id="PS50280">
    <property type="entry name" value="SET"/>
    <property type="match status" value="1"/>
</dbReference>
<dbReference type="InterPro" id="IPR001214">
    <property type="entry name" value="SET_dom"/>
</dbReference>
<dbReference type="Pfam" id="PF00856">
    <property type="entry name" value="SET"/>
    <property type="match status" value="1"/>
</dbReference>
<dbReference type="SUPFAM" id="SSF82199">
    <property type="entry name" value="SET domain"/>
    <property type="match status" value="1"/>
</dbReference>
<accession>A0A8H5B8P3</accession>